<dbReference type="AlphaFoldDB" id="A0A1X0NJL9"/>
<evidence type="ECO:0000313" key="8">
    <source>
        <dbReference type="EMBL" id="ORC84945.1"/>
    </source>
</evidence>
<evidence type="ECO:0000256" key="5">
    <source>
        <dbReference type="ARBA" id="ARBA00038092"/>
    </source>
</evidence>
<evidence type="ECO:0000256" key="1">
    <source>
        <dbReference type="ARBA" id="ARBA00005156"/>
    </source>
</evidence>
<dbReference type="InterPro" id="IPR036322">
    <property type="entry name" value="WD40_repeat_dom_sf"/>
</dbReference>
<accession>A0A1X0NJL9</accession>
<protein>
    <recommendedName>
        <fullName evidence="6">methylated diphthine methylhydrolase</fullName>
        <ecNumber evidence="6">3.1.1.97</ecNumber>
    </recommendedName>
</protein>
<dbReference type="InterPro" id="IPR001680">
    <property type="entry name" value="WD40_rpt"/>
</dbReference>
<organism evidence="8 9">
    <name type="scientific">Trypanosoma theileri</name>
    <dbReference type="NCBI Taxonomy" id="67003"/>
    <lineage>
        <taxon>Eukaryota</taxon>
        <taxon>Discoba</taxon>
        <taxon>Euglenozoa</taxon>
        <taxon>Kinetoplastea</taxon>
        <taxon>Metakinetoplastina</taxon>
        <taxon>Trypanosomatida</taxon>
        <taxon>Trypanosomatidae</taxon>
        <taxon>Trypanosoma</taxon>
    </lineage>
</organism>
<comment type="caution">
    <text evidence="8">The sequence shown here is derived from an EMBL/GenBank/DDBJ whole genome shotgun (WGS) entry which is preliminary data.</text>
</comment>
<dbReference type="PANTHER" id="PTHR46042">
    <property type="entry name" value="DIPHTHINE METHYLTRANSFERASE"/>
    <property type="match status" value="1"/>
</dbReference>
<sequence length="395" mass="43083">MVSARKVAELSTVSTCNCLLADCSTVYGNKVDFIAGCYELILDSDGSVDMGYRGSVNGYALEHENTNKYSLNKVTSTTTDSVTDILPGIFDLTCCSDGVHLMTSCTDGAVRLFGFEEGFLKESVYPVHNTMLTSCSPFYLSGGEMVTKAKWLCTAHQGAVLVYDAITMNVVCNLEGHDYDAWCSATIDTEISLSGGDDGLLKWWDLRSDSKAIRKMQFGAGVVSIAPVTEGGVATTLSLVGSYDEHLYIVDSRLPKEPLTSINLGGGVWRCSRQLFREGLPSESKTSMEHYGWVHPSNVLAIPVMQRGVALVSYNINASEENMTTLLGYLHNEKNHSEEDGLPENALFYDSAVLHRGFTCDTNTDIHDDTATVVTCDFYNKKVALWNVEGILPPA</sequence>
<dbReference type="SMART" id="SM00320">
    <property type="entry name" value="WD40"/>
    <property type="match status" value="2"/>
</dbReference>
<evidence type="ECO:0000256" key="4">
    <source>
        <dbReference type="ARBA" id="ARBA00022801"/>
    </source>
</evidence>
<comment type="similarity">
    <text evidence="5">Belongs to the DPH7 family.</text>
</comment>
<dbReference type="Gene3D" id="2.130.10.10">
    <property type="entry name" value="YVTN repeat-like/Quinoprotein amine dehydrogenase"/>
    <property type="match status" value="1"/>
</dbReference>
<dbReference type="PANTHER" id="PTHR46042:SF1">
    <property type="entry name" value="DIPHTHINE METHYLTRANSFERASE"/>
    <property type="match status" value="1"/>
</dbReference>
<dbReference type="InterPro" id="IPR015943">
    <property type="entry name" value="WD40/YVTN_repeat-like_dom_sf"/>
</dbReference>
<dbReference type="RefSeq" id="XP_028879011.1">
    <property type="nucleotide sequence ID" value="XM_029029635.1"/>
</dbReference>
<evidence type="ECO:0000256" key="6">
    <source>
        <dbReference type="ARBA" id="ARBA00039131"/>
    </source>
</evidence>
<evidence type="ECO:0000256" key="3">
    <source>
        <dbReference type="ARBA" id="ARBA00022737"/>
    </source>
</evidence>
<reference evidence="8 9" key="1">
    <citation type="submission" date="2017-03" db="EMBL/GenBank/DDBJ databases">
        <title>An alternative strategy for trypanosome survival in the mammalian bloodstream revealed through genome and transcriptome analysis of the ubiquitous bovine parasite Trypanosoma (Megatrypanum) theileri.</title>
        <authorList>
            <person name="Kelly S."/>
            <person name="Ivens A."/>
            <person name="Mott A."/>
            <person name="O'Neill E."/>
            <person name="Emms D."/>
            <person name="Macleod O."/>
            <person name="Voorheis P."/>
            <person name="Matthews J."/>
            <person name="Matthews K."/>
            <person name="Carrington M."/>
        </authorList>
    </citation>
    <scope>NUCLEOTIDE SEQUENCE [LARGE SCALE GENOMIC DNA]</scope>
    <source>
        <strain evidence="8">Edinburgh</strain>
    </source>
</reference>
<keyword evidence="4" id="KW-0378">Hydrolase</keyword>
<dbReference type="GO" id="GO:0061685">
    <property type="term" value="F:diphthine methylesterase activity"/>
    <property type="evidence" value="ECO:0007669"/>
    <property type="project" value="UniProtKB-EC"/>
</dbReference>
<dbReference type="OrthoDB" id="1930760at2759"/>
<evidence type="ECO:0000313" key="9">
    <source>
        <dbReference type="Proteomes" id="UP000192257"/>
    </source>
</evidence>
<evidence type="ECO:0000256" key="2">
    <source>
        <dbReference type="ARBA" id="ARBA00022574"/>
    </source>
</evidence>
<name>A0A1X0NJL9_9TRYP</name>
<comment type="catalytic activity">
    <reaction evidence="7">
        <text>diphthine methyl ester-[translation elongation factor 2] + H2O = diphthine-[translation elongation factor 2] + methanol + H(+)</text>
        <dbReference type="Rhea" id="RHEA:42656"/>
        <dbReference type="Rhea" id="RHEA-COMP:10172"/>
        <dbReference type="Rhea" id="RHEA-COMP:10173"/>
        <dbReference type="ChEBI" id="CHEBI:15377"/>
        <dbReference type="ChEBI" id="CHEBI:15378"/>
        <dbReference type="ChEBI" id="CHEBI:17790"/>
        <dbReference type="ChEBI" id="CHEBI:79005"/>
        <dbReference type="ChEBI" id="CHEBI:82696"/>
        <dbReference type="EC" id="3.1.1.97"/>
    </reaction>
</comment>
<dbReference type="Proteomes" id="UP000192257">
    <property type="component" value="Unassembled WGS sequence"/>
</dbReference>
<keyword evidence="9" id="KW-1185">Reference proteome</keyword>
<dbReference type="EC" id="3.1.1.97" evidence="6"/>
<dbReference type="GeneID" id="39989415"/>
<keyword evidence="3" id="KW-0677">Repeat</keyword>
<evidence type="ECO:0000256" key="7">
    <source>
        <dbReference type="ARBA" id="ARBA00047551"/>
    </source>
</evidence>
<dbReference type="STRING" id="67003.A0A1X0NJL9"/>
<keyword evidence="2" id="KW-0853">WD repeat</keyword>
<dbReference type="SUPFAM" id="SSF50978">
    <property type="entry name" value="WD40 repeat-like"/>
    <property type="match status" value="1"/>
</dbReference>
<dbReference type="EMBL" id="NBCO01000039">
    <property type="protein sequence ID" value="ORC84945.1"/>
    <property type="molecule type" value="Genomic_DNA"/>
</dbReference>
<gene>
    <name evidence="8" type="ORF">TM35_000391190</name>
</gene>
<dbReference type="GO" id="GO:0017183">
    <property type="term" value="P:protein histidyl modification to diphthamide"/>
    <property type="evidence" value="ECO:0007669"/>
    <property type="project" value="TreeGrafter"/>
</dbReference>
<dbReference type="GO" id="GO:0005737">
    <property type="term" value="C:cytoplasm"/>
    <property type="evidence" value="ECO:0007669"/>
    <property type="project" value="TreeGrafter"/>
</dbReference>
<comment type="pathway">
    <text evidence="1">Protein modification; peptidyl-diphthamide biosynthesis.</text>
</comment>
<dbReference type="VEuPathDB" id="TriTrypDB:TM35_000391190"/>
<dbReference type="InterPro" id="IPR052415">
    <property type="entry name" value="Diphthine_MTase"/>
</dbReference>
<proteinExistence type="inferred from homology"/>